<proteinExistence type="predicted"/>
<sequence>MEEIGIPVDLEVHPLGDNGEMEVLPSSTKNILSPSQLPCGLPPVLTDTKAMLNSFLENLDQ</sequence>
<reference evidence="1 2" key="1">
    <citation type="submission" date="2013-11" db="EMBL/GenBank/DDBJ databases">
        <title>Genome sequencing of Stegodyphus mimosarum.</title>
        <authorList>
            <person name="Bechsgaard J."/>
        </authorList>
    </citation>
    <scope>NUCLEOTIDE SEQUENCE [LARGE SCALE GENOMIC DNA]</scope>
</reference>
<feature type="non-terminal residue" evidence="1">
    <location>
        <position position="61"/>
    </location>
</feature>
<gene>
    <name evidence="1" type="ORF">X975_12913</name>
</gene>
<evidence type="ECO:0000313" key="1">
    <source>
        <dbReference type="EMBL" id="KFM66523.1"/>
    </source>
</evidence>
<protein>
    <submittedName>
        <fullName evidence="1">Uncharacterized protein</fullName>
    </submittedName>
</protein>
<organism evidence="1 2">
    <name type="scientific">Stegodyphus mimosarum</name>
    <name type="common">African social velvet spider</name>
    <dbReference type="NCBI Taxonomy" id="407821"/>
    <lineage>
        <taxon>Eukaryota</taxon>
        <taxon>Metazoa</taxon>
        <taxon>Ecdysozoa</taxon>
        <taxon>Arthropoda</taxon>
        <taxon>Chelicerata</taxon>
        <taxon>Arachnida</taxon>
        <taxon>Araneae</taxon>
        <taxon>Araneomorphae</taxon>
        <taxon>Entelegynae</taxon>
        <taxon>Eresoidea</taxon>
        <taxon>Eresidae</taxon>
        <taxon>Stegodyphus</taxon>
    </lineage>
</organism>
<evidence type="ECO:0000313" key="2">
    <source>
        <dbReference type="Proteomes" id="UP000054359"/>
    </source>
</evidence>
<accession>A0A087TN34</accession>
<dbReference type="AlphaFoldDB" id="A0A087TN34"/>
<dbReference type="OMA" id="IFHMDAV"/>
<dbReference type="OrthoDB" id="6422306at2759"/>
<dbReference type="Proteomes" id="UP000054359">
    <property type="component" value="Unassembled WGS sequence"/>
</dbReference>
<dbReference type="EMBL" id="KK115981">
    <property type="protein sequence ID" value="KFM66523.1"/>
    <property type="molecule type" value="Genomic_DNA"/>
</dbReference>
<name>A0A087TN34_STEMI</name>
<keyword evidence="2" id="KW-1185">Reference proteome</keyword>